<gene>
    <name evidence="2" type="ordered locus">Marme_1247</name>
</gene>
<evidence type="ECO:0000313" key="3">
    <source>
        <dbReference type="Proteomes" id="UP000001062"/>
    </source>
</evidence>
<keyword evidence="1" id="KW-0732">Signal</keyword>
<dbReference type="KEGG" id="mme:Marme_1247"/>
<feature type="signal peptide" evidence="1">
    <location>
        <begin position="1"/>
        <end position="23"/>
    </location>
</feature>
<accession>F2JUV5</accession>
<sequence precursor="true">MNSLNKIAVTALSLAALSSSVFADNINDDIRESKAGIEALNSTLVSLGVNEDTHVDVSGVITPSQKLALYDEKYQELQNTFDNIHFSQKL</sequence>
<reference evidence="2 3" key="1">
    <citation type="journal article" date="2012" name="Stand. Genomic Sci.">
        <title>Complete genome sequence of the melanogenic marine bacterium Marinomonas mediterranea type strain (MMB-1(T)).</title>
        <authorList>
            <person name="Lucas-Elio P."/>
            <person name="Goodwin L."/>
            <person name="Woyke T."/>
            <person name="Pitluck S."/>
            <person name="Nolan M."/>
            <person name="Kyrpides N.C."/>
            <person name="Detter J.C."/>
            <person name="Copeland A."/>
            <person name="Teshima H."/>
            <person name="Bruce D."/>
            <person name="Detter C."/>
            <person name="Tapia R."/>
            <person name="Han S."/>
            <person name="Land M.L."/>
            <person name="Ivanova N."/>
            <person name="Mikhailova N."/>
            <person name="Johnston A.W."/>
            <person name="Sanchez-Amat A."/>
        </authorList>
    </citation>
    <scope>NUCLEOTIDE SEQUENCE [LARGE SCALE GENOMIC DNA]</scope>
    <source>
        <strain evidence="3">ATCC 700492 / JCM 21426 / NBRC 103028 / MMB-1</strain>
    </source>
</reference>
<dbReference type="HOGENOM" id="CLU_186038_0_0_6"/>
<dbReference type="EMBL" id="CP002583">
    <property type="protein sequence ID" value="ADZ90520.1"/>
    <property type="molecule type" value="Genomic_DNA"/>
</dbReference>
<protein>
    <submittedName>
        <fullName evidence="2">Uncharacterized protein</fullName>
    </submittedName>
</protein>
<name>F2JUV5_MARM1</name>
<evidence type="ECO:0000313" key="2">
    <source>
        <dbReference type="EMBL" id="ADZ90520.1"/>
    </source>
</evidence>
<evidence type="ECO:0000256" key="1">
    <source>
        <dbReference type="SAM" id="SignalP"/>
    </source>
</evidence>
<dbReference type="PATRIC" id="fig|717774.3.peg.1295"/>
<dbReference type="Proteomes" id="UP000001062">
    <property type="component" value="Chromosome"/>
</dbReference>
<keyword evidence="3" id="KW-1185">Reference proteome</keyword>
<dbReference type="STRING" id="717774.Marme_1247"/>
<dbReference type="RefSeq" id="WP_013660425.1">
    <property type="nucleotide sequence ID" value="NC_015276.1"/>
</dbReference>
<proteinExistence type="predicted"/>
<dbReference type="OrthoDB" id="6106686at2"/>
<organism evidence="2 3">
    <name type="scientific">Marinomonas mediterranea (strain ATCC 700492 / JCM 21426 / NBRC 103028 / MMB-1)</name>
    <dbReference type="NCBI Taxonomy" id="717774"/>
    <lineage>
        <taxon>Bacteria</taxon>
        <taxon>Pseudomonadati</taxon>
        <taxon>Pseudomonadota</taxon>
        <taxon>Gammaproteobacteria</taxon>
        <taxon>Oceanospirillales</taxon>
        <taxon>Oceanospirillaceae</taxon>
        <taxon>Marinomonas</taxon>
    </lineage>
</organism>
<feature type="chain" id="PRO_5003284383" evidence="1">
    <location>
        <begin position="24"/>
        <end position="90"/>
    </location>
</feature>
<dbReference type="AlphaFoldDB" id="F2JUV5"/>